<dbReference type="InterPro" id="IPR036259">
    <property type="entry name" value="MFS_trans_sf"/>
</dbReference>
<dbReference type="Pfam" id="PF03219">
    <property type="entry name" value="TLC"/>
    <property type="match status" value="1"/>
</dbReference>
<evidence type="ECO:0000256" key="10">
    <source>
        <dbReference type="SAM" id="MobiDB-lite"/>
    </source>
</evidence>
<feature type="compositionally biased region" description="Basic and acidic residues" evidence="10">
    <location>
        <begin position="367"/>
        <end position="376"/>
    </location>
</feature>
<evidence type="ECO:0000313" key="11">
    <source>
        <dbReference type="EMBL" id="OQR88799.1"/>
    </source>
</evidence>
<accession>A0A1V9YSK1</accession>
<dbReference type="InterPro" id="IPR004667">
    <property type="entry name" value="ADP_ATP_car_bac_type"/>
</dbReference>
<protein>
    <recommendedName>
        <fullName evidence="9">ADP,ATP carrier protein</fullName>
    </recommendedName>
</protein>
<dbReference type="AlphaFoldDB" id="A0A1V9YSK1"/>
<dbReference type="OrthoDB" id="194566at2759"/>
<comment type="subcellular location">
    <subcellularLocation>
        <location evidence="1 9">Membrane</location>
        <topology evidence="1 9">Multi-pass membrane protein</topology>
    </subcellularLocation>
</comment>
<evidence type="ECO:0000256" key="9">
    <source>
        <dbReference type="RuleBase" id="RU363121"/>
    </source>
</evidence>
<keyword evidence="4 9" id="KW-0812">Transmembrane</keyword>
<keyword evidence="3 9" id="KW-0813">Transport</keyword>
<keyword evidence="8 9" id="KW-0472">Membrane</keyword>
<evidence type="ECO:0000256" key="8">
    <source>
        <dbReference type="ARBA" id="ARBA00023136"/>
    </source>
</evidence>
<feature type="transmembrane region" description="Helical" evidence="9">
    <location>
        <begin position="322"/>
        <end position="342"/>
    </location>
</feature>
<evidence type="ECO:0000256" key="1">
    <source>
        <dbReference type="ARBA" id="ARBA00004141"/>
    </source>
</evidence>
<evidence type="ECO:0000256" key="7">
    <source>
        <dbReference type="ARBA" id="ARBA00022989"/>
    </source>
</evidence>
<keyword evidence="7 9" id="KW-1133">Transmembrane helix</keyword>
<keyword evidence="6 9" id="KW-0067">ATP-binding</keyword>
<proteinExistence type="inferred from homology"/>
<evidence type="ECO:0000313" key="12">
    <source>
        <dbReference type="Proteomes" id="UP000243217"/>
    </source>
</evidence>
<feature type="transmembrane region" description="Helical" evidence="9">
    <location>
        <begin position="68"/>
        <end position="89"/>
    </location>
</feature>
<feature type="transmembrane region" description="Helical" evidence="9">
    <location>
        <begin position="252"/>
        <end position="269"/>
    </location>
</feature>
<dbReference type="EMBL" id="JNBS01003004">
    <property type="protein sequence ID" value="OQR88799.1"/>
    <property type="molecule type" value="Genomic_DNA"/>
</dbReference>
<organism evidence="11 12">
    <name type="scientific">Thraustotheca clavata</name>
    <dbReference type="NCBI Taxonomy" id="74557"/>
    <lineage>
        <taxon>Eukaryota</taxon>
        <taxon>Sar</taxon>
        <taxon>Stramenopiles</taxon>
        <taxon>Oomycota</taxon>
        <taxon>Saprolegniomycetes</taxon>
        <taxon>Saprolegniales</taxon>
        <taxon>Achlyaceae</taxon>
        <taxon>Thraustotheca</taxon>
    </lineage>
</organism>
<dbReference type="PANTHER" id="PTHR31187">
    <property type="match status" value="1"/>
</dbReference>
<comment type="similarity">
    <text evidence="2 9">Belongs to the ADP/ATP translocase tlc family.</text>
</comment>
<feature type="transmembrane region" description="Helical" evidence="9">
    <location>
        <begin position="101"/>
        <end position="120"/>
    </location>
</feature>
<gene>
    <name evidence="11" type="ORF">THRCLA_22792</name>
</gene>
<keyword evidence="5 9" id="KW-0547">Nucleotide-binding</keyword>
<reference evidence="11 12" key="1">
    <citation type="journal article" date="2014" name="Genome Biol. Evol.">
        <title>The secreted proteins of Achlya hypogyna and Thraustotheca clavata identify the ancestral oomycete secretome and reveal gene acquisitions by horizontal gene transfer.</title>
        <authorList>
            <person name="Misner I."/>
            <person name="Blouin N."/>
            <person name="Leonard G."/>
            <person name="Richards T.A."/>
            <person name="Lane C.E."/>
        </authorList>
    </citation>
    <scope>NUCLEOTIDE SEQUENCE [LARGE SCALE GENOMIC DNA]</scope>
    <source>
        <strain evidence="11 12">ATCC 34112</strain>
    </source>
</reference>
<evidence type="ECO:0000256" key="5">
    <source>
        <dbReference type="ARBA" id="ARBA00022741"/>
    </source>
</evidence>
<evidence type="ECO:0000256" key="4">
    <source>
        <dbReference type="ARBA" id="ARBA00022692"/>
    </source>
</evidence>
<dbReference type="GO" id="GO:0005471">
    <property type="term" value="F:ATP:ADP antiporter activity"/>
    <property type="evidence" value="ECO:0007669"/>
    <property type="project" value="InterPro"/>
</dbReference>
<comment type="caution">
    <text evidence="11">The sequence shown here is derived from an EMBL/GenBank/DDBJ whole genome shotgun (WGS) entry which is preliminary data.</text>
</comment>
<dbReference type="GO" id="GO:0016020">
    <property type="term" value="C:membrane"/>
    <property type="evidence" value="ECO:0007669"/>
    <property type="project" value="UniProtKB-SubCell"/>
</dbReference>
<sequence>MAKMISLLVVLGMVFLYNQLVDLVERHKLFYICGVFYGCVFAVIAGALTLPEIGLANEVASPHRYLGWLSYFAIESYGSITVSLFWSFVNSTFNYTQAKSTYGLIIAGAQIGSILGPFLVSNVSAIGGVPTLYFIGALSPICMAVMIACYVRQFPVTNHSAEKTPKKAGLLEGIVLLIRYPYIAGVFAISSLFEIIVTILDYEMKVLGKQAYPSPNEFAKFTGEFGMAVNSISFITSLLGTSFILLYCFPTLWVVFGMMIFLKAMTYAINNPAKEMLYSVTNTAVKFKSKSWIDIFGGRMAKATGSSITNALKSSPILLMQYGSLVSMAISLLLLGVASCMGQKFNNLQQSSHLVGDEDESEDDDLKLEKLELSDN</sequence>
<dbReference type="GO" id="GO:0005524">
    <property type="term" value="F:ATP binding"/>
    <property type="evidence" value="ECO:0007669"/>
    <property type="project" value="UniProtKB-KW"/>
</dbReference>
<evidence type="ECO:0000256" key="2">
    <source>
        <dbReference type="ARBA" id="ARBA00007127"/>
    </source>
</evidence>
<dbReference type="PANTHER" id="PTHR31187:SF1">
    <property type="entry name" value="ADP,ATP CARRIER PROTEIN 1"/>
    <property type="match status" value="1"/>
</dbReference>
<name>A0A1V9YSK1_9STRA</name>
<feature type="compositionally biased region" description="Acidic residues" evidence="10">
    <location>
        <begin position="357"/>
        <end position="366"/>
    </location>
</feature>
<keyword evidence="12" id="KW-1185">Reference proteome</keyword>
<feature type="region of interest" description="Disordered" evidence="10">
    <location>
        <begin position="354"/>
        <end position="376"/>
    </location>
</feature>
<feature type="transmembrane region" description="Helical" evidence="9">
    <location>
        <begin position="6"/>
        <end position="24"/>
    </location>
</feature>
<feature type="transmembrane region" description="Helical" evidence="9">
    <location>
        <begin position="132"/>
        <end position="152"/>
    </location>
</feature>
<feature type="transmembrane region" description="Helical" evidence="9">
    <location>
        <begin position="29"/>
        <end position="48"/>
    </location>
</feature>
<dbReference type="Proteomes" id="UP000243217">
    <property type="component" value="Unassembled WGS sequence"/>
</dbReference>
<feature type="transmembrane region" description="Helical" evidence="9">
    <location>
        <begin position="225"/>
        <end position="245"/>
    </location>
</feature>
<evidence type="ECO:0000256" key="3">
    <source>
        <dbReference type="ARBA" id="ARBA00022448"/>
    </source>
</evidence>
<feature type="transmembrane region" description="Helical" evidence="9">
    <location>
        <begin position="173"/>
        <end position="200"/>
    </location>
</feature>
<evidence type="ECO:0000256" key="6">
    <source>
        <dbReference type="ARBA" id="ARBA00022840"/>
    </source>
</evidence>
<dbReference type="SUPFAM" id="SSF103473">
    <property type="entry name" value="MFS general substrate transporter"/>
    <property type="match status" value="1"/>
</dbReference>